<evidence type="ECO:0000313" key="2">
    <source>
        <dbReference type="EMBL" id="GGF51690.1"/>
    </source>
</evidence>
<feature type="transmembrane region" description="Helical" evidence="1">
    <location>
        <begin position="79"/>
        <end position="97"/>
    </location>
</feature>
<sequence>MNDRVVEGRTTRRTQNAYGVRPDVEDRSKDLHLPDFAAFVLLAFPALLVPGLGLPANEIAPGALCALAAFRRPAVPAKLPTWFVLLVLAVPVWLALVSAHNDLAPYRRLLHLGLWAVLAIFVASGRIHLPSAARGLGVGLVLTVALTVAGLGPDTYVGRLSGTLGDPNLAGYVLTVLGCVAVGAGDRTWLRRVVAVVVAVAVVLTLSRTSLLAAVFAGAWVLTGRRVRPAFSIPIVAVYAYVVSTIPRETSLLGLFSDRTGSDALRDRLLAQEKVDVAASPWFGSGAGTAQVNLGSDRFFYHSSYLAAQREGGWVLIGILAVLAVTVFVSLLRMPVPRRNGWLEGAIICAAVVAVNLGEVLLELPAAIAIGAAMHHLLTARPPDPPPAPT</sequence>
<feature type="transmembrane region" description="Helical" evidence="1">
    <location>
        <begin position="313"/>
        <end position="332"/>
    </location>
</feature>
<dbReference type="PANTHER" id="PTHR37422">
    <property type="entry name" value="TEICHURONIC ACID BIOSYNTHESIS PROTEIN TUAE"/>
    <property type="match status" value="1"/>
</dbReference>
<reference evidence="2" key="1">
    <citation type="journal article" date="2014" name="Int. J. Syst. Evol. Microbiol.">
        <title>Complete genome sequence of Corynebacterium casei LMG S-19264T (=DSM 44701T), isolated from a smear-ripened cheese.</title>
        <authorList>
            <consortium name="US DOE Joint Genome Institute (JGI-PGF)"/>
            <person name="Walter F."/>
            <person name="Albersmeier A."/>
            <person name="Kalinowski J."/>
            <person name="Ruckert C."/>
        </authorList>
    </citation>
    <scope>NUCLEOTIDE SEQUENCE</scope>
    <source>
        <strain evidence="2">CGMCC 1.16067</strain>
    </source>
</reference>
<keyword evidence="1" id="KW-1133">Transmembrane helix</keyword>
<proteinExistence type="predicted"/>
<evidence type="ECO:0000313" key="3">
    <source>
        <dbReference type="Proteomes" id="UP000649179"/>
    </source>
</evidence>
<feature type="transmembrane region" description="Helical" evidence="1">
    <location>
        <begin position="169"/>
        <end position="190"/>
    </location>
</feature>
<dbReference type="AlphaFoldDB" id="A0A917F639"/>
<protein>
    <recommendedName>
        <fullName evidence="4">O-antigen ligase</fullName>
    </recommendedName>
</protein>
<feature type="transmembrane region" description="Helical" evidence="1">
    <location>
        <begin position="36"/>
        <end position="54"/>
    </location>
</feature>
<keyword evidence="3" id="KW-1185">Reference proteome</keyword>
<keyword evidence="1" id="KW-0472">Membrane</keyword>
<evidence type="ECO:0000256" key="1">
    <source>
        <dbReference type="SAM" id="Phobius"/>
    </source>
</evidence>
<reference evidence="2" key="2">
    <citation type="submission" date="2020-09" db="EMBL/GenBank/DDBJ databases">
        <authorList>
            <person name="Sun Q."/>
            <person name="Zhou Y."/>
        </authorList>
    </citation>
    <scope>NUCLEOTIDE SEQUENCE</scope>
    <source>
        <strain evidence="2">CGMCC 1.16067</strain>
    </source>
</reference>
<comment type="caution">
    <text evidence="2">The sequence shown here is derived from an EMBL/GenBank/DDBJ whole genome shotgun (WGS) entry which is preliminary data.</text>
</comment>
<keyword evidence="1" id="KW-0812">Transmembrane</keyword>
<gene>
    <name evidence="2" type="ORF">GCM10011519_27140</name>
</gene>
<dbReference type="PANTHER" id="PTHR37422:SF13">
    <property type="entry name" value="LIPOPOLYSACCHARIDE BIOSYNTHESIS PROTEIN PA4999-RELATED"/>
    <property type="match status" value="1"/>
</dbReference>
<dbReference type="EMBL" id="BMKQ01000001">
    <property type="protein sequence ID" value="GGF51690.1"/>
    <property type="molecule type" value="Genomic_DNA"/>
</dbReference>
<feature type="transmembrane region" description="Helical" evidence="1">
    <location>
        <begin position="196"/>
        <end position="222"/>
    </location>
</feature>
<accession>A0A917F639</accession>
<feature type="transmembrane region" description="Helical" evidence="1">
    <location>
        <begin position="135"/>
        <end position="157"/>
    </location>
</feature>
<dbReference type="RefSeq" id="WP_188780257.1">
    <property type="nucleotide sequence ID" value="NZ_BMKQ01000001.1"/>
</dbReference>
<feature type="transmembrane region" description="Helical" evidence="1">
    <location>
        <begin position="109"/>
        <end position="129"/>
    </location>
</feature>
<dbReference type="Proteomes" id="UP000649179">
    <property type="component" value="Unassembled WGS sequence"/>
</dbReference>
<organism evidence="2 3">
    <name type="scientific">Marmoricola endophyticus</name>
    <dbReference type="NCBI Taxonomy" id="2040280"/>
    <lineage>
        <taxon>Bacteria</taxon>
        <taxon>Bacillati</taxon>
        <taxon>Actinomycetota</taxon>
        <taxon>Actinomycetes</taxon>
        <taxon>Propionibacteriales</taxon>
        <taxon>Nocardioidaceae</taxon>
        <taxon>Marmoricola</taxon>
    </lineage>
</organism>
<evidence type="ECO:0008006" key="4">
    <source>
        <dbReference type="Google" id="ProtNLM"/>
    </source>
</evidence>
<name>A0A917F639_9ACTN</name>
<dbReference type="InterPro" id="IPR051533">
    <property type="entry name" value="WaaL-like"/>
</dbReference>